<protein>
    <recommendedName>
        <fullName evidence="2">dTDP-4-dehydrorhamnose reductase</fullName>
        <ecNumber evidence="2">1.1.1.133</ecNumber>
    </recommendedName>
</protein>
<reference evidence="4 5" key="1">
    <citation type="submission" date="2016-06" db="EMBL/GenBank/DDBJ databases">
        <authorList>
            <person name="Kjaerup R.B."/>
            <person name="Dalgaard T.S."/>
            <person name="Juul-Madsen H.R."/>
        </authorList>
    </citation>
    <scope>NUCLEOTIDE SEQUENCE [LARGE SCALE GENOMIC DNA]</scope>
    <source>
        <strain evidence="4 5">DSM 45577</strain>
    </source>
</reference>
<keyword evidence="2" id="KW-0560">Oxidoreductase</keyword>
<dbReference type="OrthoDB" id="9803892at2"/>
<keyword evidence="5" id="KW-1185">Reference proteome</keyword>
<dbReference type="SUPFAM" id="SSF51735">
    <property type="entry name" value="NAD(P)-binding Rossmann-fold domains"/>
    <property type="match status" value="1"/>
</dbReference>
<comment type="function">
    <text evidence="2">Catalyzes the reduction of dTDP-6-deoxy-L-lyxo-4-hexulose to yield dTDP-L-rhamnose.</text>
</comment>
<evidence type="ECO:0000313" key="5">
    <source>
        <dbReference type="Proteomes" id="UP000198937"/>
    </source>
</evidence>
<dbReference type="STRING" id="683228.GA0070617_4501"/>
<evidence type="ECO:0000313" key="4">
    <source>
        <dbReference type="EMBL" id="SCL60875.1"/>
    </source>
</evidence>
<keyword evidence="2" id="KW-0521">NADP</keyword>
<dbReference type="GO" id="GO:0019305">
    <property type="term" value="P:dTDP-rhamnose biosynthetic process"/>
    <property type="evidence" value="ECO:0007669"/>
    <property type="project" value="UniProtKB-UniPathway"/>
</dbReference>
<dbReference type="Gene3D" id="3.90.25.10">
    <property type="entry name" value="UDP-galactose 4-epimerase, domain 1"/>
    <property type="match status" value="1"/>
</dbReference>
<evidence type="ECO:0000259" key="3">
    <source>
        <dbReference type="Pfam" id="PF04321"/>
    </source>
</evidence>
<accession>A0A1C6V3R4</accession>
<proteinExistence type="inferred from homology"/>
<feature type="domain" description="RmlD-like substrate binding" evidence="3">
    <location>
        <begin position="1"/>
        <end position="282"/>
    </location>
</feature>
<dbReference type="AlphaFoldDB" id="A0A1C6V3R4"/>
<dbReference type="Gene3D" id="3.40.50.720">
    <property type="entry name" value="NAD(P)-binding Rossmann-like Domain"/>
    <property type="match status" value="1"/>
</dbReference>
<dbReference type="InterPro" id="IPR005913">
    <property type="entry name" value="dTDP_dehydrorham_reduct"/>
</dbReference>
<comment type="pathway">
    <text evidence="2">Carbohydrate biosynthesis; dTDP-L-rhamnose biosynthesis.</text>
</comment>
<evidence type="ECO:0000256" key="1">
    <source>
        <dbReference type="ARBA" id="ARBA00010944"/>
    </source>
</evidence>
<dbReference type="EMBL" id="FMIA01000002">
    <property type="protein sequence ID" value="SCL60875.1"/>
    <property type="molecule type" value="Genomic_DNA"/>
</dbReference>
<name>A0A1C6V3R4_9ACTN</name>
<comment type="similarity">
    <text evidence="1 2">Belongs to the dTDP-4-dehydrorhamnose reductase family.</text>
</comment>
<dbReference type="GO" id="GO:0008831">
    <property type="term" value="F:dTDP-4-dehydrorhamnose reductase activity"/>
    <property type="evidence" value="ECO:0007669"/>
    <property type="project" value="UniProtKB-EC"/>
</dbReference>
<dbReference type="PANTHER" id="PTHR10491">
    <property type="entry name" value="DTDP-4-DEHYDRORHAMNOSE REDUCTASE"/>
    <property type="match status" value="1"/>
</dbReference>
<dbReference type="InterPro" id="IPR029903">
    <property type="entry name" value="RmlD-like-bd"/>
</dbReference>
<dbReference type="Proteomes" id="UP000198937">
    <property type="component" value="Unassembled WGS sequence"/>
</dbReference>
<dbReference type="UniPathway" id="UPA00124"/>
<dbReference type="Pfam" id="PF04321">
    <property type="entry name" value="RmlD_sub_bind"/>
    <property type="match status" value="1"/>
</dbReference>
<dbReference type="EC" id="1.1.1.133" evidence="2"/>
<evidence type="ECO:0000256" key="2">
    <source>
        <dbReference type="RuleBase" id="RU364082"/>
    </source>
</evidence>
<organism evidence="4 5">
    <name type="scientific">Micromonospora yangpuensis</name>
    <dbReference type="NCBI Taxonomy" id="683228"/>
    <lineage>
        <taxon>Bacteria</taxon>
        <taxon>Bacillati</taxon>
        <taxon>Actinomycetota</taxon>
        <taxon>Actinomycetes</taxon>
        <taxon>Micromonosporales</taxon>
        <taxon>Micromonosporaceae</taxon>
        <taxon>Micromonospora</taxon>
    </lineage>
</organism>
<dbReference type="CDD" id="cd05254">
    <property type="entry name" value="dTDP_HR_like_SDR_e"/>
    <property type="match status" value="1"/>
</dbReference>
<dbReference type="PANTHER" id="PTHR10491:SF4">
    <property type="entry name" value="METHIONINE ADENOSYLTRANSFERASE 2 SUBUNIT BETA"/>
    <property type="match status" value="1"/>
</dbReference>
<sequence length="292" mass="32059">MRLYLTGADGMLGTALTTVLAEDPATAHWTVHGVSIRDFDIADAEAVRASIEAFAPDVVVHTAAHAIVDDCELDPKLALRVNIAGVRNVVDACLRRHSRLVYLSSDYVFDGRHTPVGGYREDDLPNPQSVYGLTKVAGERMVALLDDHLTVRTSWLFGGTDARLDQVLDIVEHARRGTPARLIDDQFSAPTYTVDLARALVFLLVESAVTGTVHVTNRGTASWHQVGAYLTDRIPGAPAPQRVPLREWGFLGGRPVDSTLNTDRLARLGWTLPTWQDAVDRCHLSLLRGDRR</sequence>
<dbReference type="InterPro" id="IPR036291">
    <property type="entry name" value="NAD(P)-bd_dom_sf"/>
</dbReference>
<gene>
    <name evidence="4" type="ORF">GA0070617_4501</name>
</gene>